<sequence>MIRLRHFGPAMTAPTMAEAIRAALGAGVGLLACNLILWLAAPAASGLFLLIAPFGATAFLIFVVPNSPLAQPWSVVAGNTLAALAALVTLALAQDPLVAAPAAIALAILGMAAARAFHPPAGAVALATVISAQSPAFSGWTFALSPVLAGSAALVATGILWNRATGRVYPFRQPPPPSSHGTADPAPDRRLGLAPADLAHLLDRLRMSPNIGVEDLARVLSAAGTEAAAHHLGHLSAADIMSRDLVTAAPTDSLQSLAAAFRTHRFKTLPLSDHGHYAGLIDQSALLGLTDPATTAADLAAPVATLPPDATAADLMDLLADGRQQAVPILDGPRLAGLVTRSDLIALLSARLRDS</sequence>
<organism evidence="5 6">
    <name type="scientific">Paragemmobacter amnigenus</name>
    <dbReference type="NCBI Taxonomy" id="2852097"/>
    <lineage>
        <taxon>Bacteria</taxon>
        <taxon>Pseudomonadati</taxon>
        <taxon>Pseudomonadota</taxon>
        <taxon>Alphaproteobacteria</taxon>
        <taxon>Rhodobacterales</taxon>
        <taxon>Paracoccaceae</taxon>
        <taxon>Paragemmobacter</taxon>
    </lineage>
</organism>
<evidence type="ECO:0000256" key="3">
    <source>
        <dbReference type="SAM" id="Phobius"/>
    </source>
</evidence>
<gene>
    <name evidence="5" type="ORF">GU927_007850</name>
</gene>
<keyword evidence="1" id="KW-0129">CBS domain</keyword>
<feature type="transmembrane region" description="Helical" evidence="3">
    <location>
        <begin position="20"/>
        <end position="40"/>
    </location>
</feature>
<dbReference type="PANTHER" id="PTHR33741">
    <property type="entry name" value="TRANSMEMBRANE PROTEIN DDB_G0269096-RELATED"/>
    <property type="match status" value="1"/>
</dbReference>
<dbReference type="SMART" id="SM00116">
    <property type="entry name" value="CBS"/>
    <property type="match status" value="2"/>
</dbReference>
<keyword evidence="3" id="KW-1133">Transmembrane helix</keyword>
<protein>
    <submittedName>
        <fullName evidence="5">HPP family protein</fullName>
    </submittedName>
</protein>
<evidence type="ECO:0000313" key="5">
    <source>
        <dbReference type="EMBL" id="MBU9697760.1"/>
    </source>
</evidence>
<dbReference type="EMBL" id="JAAATX020000005">
    <property type="protein sequence ID" value="MBU9697760.1"/>
    <property type="molecule type" value="Genomic_DNA"/>
</dbReference>
<evidence type="ECO:0000256" key="2">
    <source>
        <dbReference type="SAM" id="MobiDB-lite"/>
    </source>
</evidence>
<dbReference type="Proteomes" id="UP000731907">
    <property type="component" value="Unassembled WGS sequence"/>
</dbReference>
<comment type="caution">
    <text evidence="5">The sequence shown here is derived from an EMBL/GenBank/DDBJ whole genome shotgun (WGS) entry which is preliminary data.</text>
</comment>
<keyword evidence="3" id="KW-0472">Membrane</keyword>
<dbReference type="PROSITE" id="PS51257">
    <property type="entry name" value="PROKAR_LIPOPROTEIN"/>
    <property type="match status" value="1"/>
</dbReference>
<feature type="transmembrane region" description="Helical" evidence="3">
    <location>
        <begin position="97"/>
        <end position="117"/>
    </location>
</feature>
<dbReference type="SUPFAM" id="SSF54631">
    <property type="entry name" value="CBS-domain pair"/>
    <property type="match status" value="1"/>
</dbReference>
<dbReference type="PANTHER" id="PTHR33741:SF5">
    <property type="entry name" value="TRANSMEMBRANE PROTEIN DDB_G0269096-RELATED"/>
    <property type="match status" value="1"/>
</dbReference>
<dbReference type="Gene3D" id="3.10.580.10">
    <property type="entry name" value="CBS-domain"/>
    <property type="match status" value="2"/>
</dbReference>
<dbReference type="PROSITE" id="PS51371">
    <property type="entry name" value="CBS"/>
    <property type="match status" value="2"/>
</dbReference>
<evidence type="ECO:0000313" key="6">
    <source>
        <dbReference type="Proteomes" id="UP000731907"/>
    </source>
</evidence>
<dbReference type="InterPro" id="IPR046342">
    <property type="entry name" value="CBS_dom_sf"/>
</dbReference>
<dbReference type="RefSeq" id="WP_161761815.1">
    <property type="nucleotide sequence ID" value="NZ_JAAATX020000005.1"/>
</dbReference>
<name>A0ABS6J1Y9_9RHOB</name>
<evidence type="ECO:0000256" key="1">
    <source>
        <dbReference type="PROSITE-ProRule" id="PRU00703"/>
    </source>
</evidence>
<feature type="transmembrane region" description="Helical" evidence="3">
    <location>
        <begin position="47"/>
        <end position="64"/>
    </location>
</feature>
<reference evidence="5 6" key="1">
    <citation type="submission" date="2021-06" db="EMBL/GenBank/DDBJ databases">
        <title>Rhodobacteraceae bacterium strain HSP-20.</title>
        <authorList>
            <person name="Chen W.-M."/>
        </authorList>
    </citation>
    <scope>NUCLEOTIDE SEQUENCE [LARGE SCALE GENOMIC DNA]</scope>
    <source>
        <strain evidence="5 6">HSP-20</strain>
    </source>
</reference>
<dbReference type="InterPro" id="IPR000644">
    <property type="entry name" value="CBS_dom"/>
</dbReference>
<keyword evidence="3" id="KW-0812">Transmembrane</keyword>
<feature type="domain" description="CBS" evidence="4">
    <location>
        <begin position="299"/>
        <end position="355"/>
    </location>
</feature>
<feature type="region of interest" description="Disordered" evidence="2">
    <location>
        <begin position="170"/>
        <end position="189"/>
    </location>
</feature>
<feature type="transmembrane region" description="Helical" evidence="3">
    <location>
        <begin position="70"/>
        <end position="90"/>
    </location>
</feature>
<dbReference type="InterPro" id="IPR007065">
    <property type="entry name" value="HPP"/>
</dbReference>
<evidence type="ECO:0000259" key="4">
    <source>
        <dbReference type="PROSITE" id="PS51371"/>
    </source>
</evidence>
<feature type="domain" description="CBS" evidence="4">
    <location>
        <begin position="241"/>
        <end position="297"/>
    </location>
</feature>
<dbReference type="Pfam" id="PF04982">
    <property type="entry name" value="TM_HPP"/>
    <property type="match status" value="1"/>
</dbReference>
<dbReference type="InterPro" id="IPR058581">
    <property type="entry name" value="TM_HPP"/>
</dbReference>
<dbReference type="Pfam" id="PF00571">
    <property type="entry name" value="CBS"/>
    <property type="match status" value="2"/>
</dbReference>
<proteinExistence type="predicted"/>
<keyword evidence="6" id="KW-1185">Reference proteome</keyword>
<feature type="transmembrane region" description="Helical" evidence="3">
    <location>
        <begin position="137"/>
        <end position="161"/>
    </location>
</feature>
<accession>A0ABS6J1Y9</accession>